<dbReference type="Proteomes" id="UP000184932">
    <property type="component" value="Unassembled WGS sequence"/>
</dbReference>
<accession>A0A1N6FUY5</accession>
<dbReference type="STRING" id="1217970.SAMN05444002_1979"/>
<protein>
    <submittedName>
        <fullName evidence="2">Phage DNA packaging protein, Nu1 subunit of terminase</fullName>
    </submittedName>
</protein>
<dbReference type="EMBL" id="FSRL01000001">
    <property type="protein sequence ID" value="SIN99068.1"/>
    <property type="molecule type" value="Genomic_DNA"/>
</dbReference>
<evidence type="ECO:0000313" key="3">
    <source>
        <dbReference type="Proteomes" id="UP000184932"/>
    </source>
</evidence>
<sequence>MEAEIEDLLDMSPDAEPPSDGELVTSAELAEWLGLSTGRLNQLARDGVLPRETTGLKGHKFPLRASVRAYCEHTRAAARSRTADPELADHKKRLAAEQADKIALQNARARGDLLDATAVRAEWLSVAADLRARLLAVPARVAATVGLNRPAAAALDIELRRAMSDLAETEAND</sequence>
<feature type="region of interest" description="Disordered" evidence="1">
    <location>
        <begin position="1"/>
        <end position="21"/>
    </location>
</feature>
<dbReference type="AlphaFoldDB" id="A0A1N6FUY5"/>
<dbReference type="OrthoDB" id="7867235at2"/>
<proteinExistence type="predicted"/>
<evidence type="ECO:0000256" key="1">
    <source>
        <dbReference type="SAM" id="MobiDB-lite"/>
    </source>
</evidence>
<keyword evidence="3" id="KW-1185">Reference proteome</keyword>
<organism evidence="2 3">
    <name type="scientific">Vannielia litorea</name>
    <dbReference type="NCBI Taxonomy" id="1217970"/>
    <lineage>
        <taxon>Bacteria</taxon>
        <taxon>Pseudomonadati</taxon>
        <taxon>Pseudomonadota</taxon>
        <taxon>Alphaproteobacteria</taxon>
        <taxon>Rhodobacterales</taxon>
        <taxon>Paracoccaceae</taxon>
        <taxon>Vannielia</taxon>
    </lineage>
</organism>
<dbReference type="RefSeq" id="WP_074256055.1">
    <property type="nucleotide sequence ID" value="NZ_FSRL01000001.1"/>
</dbReference>
<evidence type="ECO:0000313" key="2">
    <source>
        <dbReference type="EMBL" id="SIN99068.1"/>
    </source>
</evidence>
<reference evidence="3" key="1">
    <citation type="submission" date="2016-11" db="EMBL/GenBank/DDBJ databases">
        <authorList>
            <person name="Varghese N."/>
            <person name="Submissions S."/>
        </authorList>
    </citation>
    <scope>NUCLEOTIDE SEQUENCE [LARGE SCALE GENOMIC DNA]</scope>
    <source>
        <strain evidence="3">DSM 29440</strain>
    </source>
</reference>
<name>A0A1N6FUY5_9RHOB</name>
<gene>
    <name evidence="2" type="ORF">SAMN05444002_1979</name>
</gene>